<dbReference type="SUPFAM" id="SSF54495">
    <property type="entry name" value="UBC-like"/>
    <property type="match status" value="1"/>
</dbReference>
<dbReference type="PANTHER" id="PTHR24067">
    <property type="entry name" value="UBIQUITIN-CONJUGATING ENZYME E2"/>
    <property type="match status" value="1"/>
</dbReference>
<dbReference type="PROSITE" id="PS50127">
    <property type="entry name" value="UBC_2"/>
    <property type="match status" value="1"/>
</dbReference>
<dbReference type="InterPro" id="IPR050113">
    <property type="entry name" value="Ub_conjugating_enzyme"/>
</dbReference>
<evidence type="ECO:0000313" key="2">
    <source>
        <dbReference type="EMBL" id="JAI55728.1"/>
    </source>
</evidence>
<dbReference type="AlphaFoldDB" id="A0A0N7Z9D3"/>
<protein>
    <submittedName>
        <fullName evidence="2">Putative ubiquitin-conjugating enzyme-related protein ft1 involved in programmed cell death</fullName>
    </submittedName>
</protein>
<accession>A0A0N7Z9D3</accession>
<dbReference type="EMBL" id="GDKW01000867">
    <property type="protein sequence ID" value="JAI55728.1"/>
    <property type="molecule type" value="mRNA"/>
</dbReference>
<reference evidence="2" key="1">
    <citation type="journal article" date="2016" name="PLoS Negl. Trop. Dis.">
        <title>A Deep Insight into the Sialome of Rhodnius neglectus, a Vector of Chagas Disease.</title>
        <authorList>
            <person name="Santiago P.B."/>
            <person name="Assumpcao T.C."/>
            <person name="Araujo C.N."/>
            <person name="Bastos I.M."/>
            <person name="Neves D."/>
            <person name="Silva I.G."/>
            <person name="Charneau S."/>
            <person name="Queiroz R.M."/>
            <person name="Raiol T."/>
            <person name="Oliveira J.V."/>
            <person name="Sousa M.V."/>
            <person name="Calvo E."/>
            <person name="Ribeiro J.M."/>
            <person name="Santana J.M."/>
        </authorList>
    </citation>
    <scope>NUCLEOTIDE SEQUENCE</scope>
    <source>
        <tissue evidence="2">Salivary glands</tissue>
    </source>
</reference>
<sequence>MAGRSDAASILTEKESNENLQRHGSIRKVLHSLVGNDSLLGISARMLDRPKQYRVDDDLNPYQDFLREYALISEYKLLCQNLIPGLYIIPSANSGLVWFGVLFVRSGIYKGGIFRFTFKISESFPDSPPPSVIFEDKIFHPSIDEETHELNVTSIFPVWSKHENHLWQVLEYTSTIFYQISTDNAKNLSAVQLYDNDIKKYKEMVQTCIEQSKQNIFNRNNYEDANYIRFHEFNESVHREARLTLLSEEPKMKNISKCALSWVKEGTLKPCSLTPYNS</sequence>
<dbReference type="CDD" id="cd23814">
    <property type="entry name" value="UEV_AKTIP"/>
    <property type="match status" value="1"/>
</dbReference>
<dbReference type="Pfam" id="PF00179">
    <property type="entry name" value="UQ_con"/>
    <property type="match status" value="1"/>
</dbReference>
<dbReference type="SMART" id="SM00212">
    <property type="entry name" value="UBCc"/>
    <property type="match status" value="1"/>
</dbReference>
<name>A0A0N7Z9D3_9HEMI</name>
<organism evidence="2">
    <name type="scientific">Rhodnius neglectus</name>
    <dbReference type="NCBI Taxonomy" id="72488"/>
    <lineage>
        <taxon>Eukaryota</taxon>
        <taxon>Metazoa</taxon>
        <taxon>Ecdysozoa</taxon>
        <taxon>Arthropoda</taxon>
        <taxon>Hexapoda</taxon>
        <taxon>Insecta</taxon>
        <taxon>Pterygota</taxon>
        <taxon>Neoptera</taxon>
        <taxon>Paraneoptera</taxon>
        <taxon>Hemiptera</taxon>
        <taxon>Heteroptera</taxon>
        <taxon>Panheteroptera</taxon>
        <taxon>Cimicomorpha</taxon>
        <taxon>Reduviidae</taxon>
        <taxon>Triatominae</taxon>
        <taxon>Rhodnius</taxon>
    </lineage>
</organism>
<dbReference type="InterPro" id="IPR000608">
    <property type="entry name" value="UBC"/>
</dbReference>
<dbReference type="Gene3D" id="3.10.110.10">
    <property type="entry name" value="Ubiquitin Conjugating Enzyme"/>
    <property type="match status" value="1"/>
</dbReference>
<proteinExistence type="evidence at transcript level"/>
<dbReference type="InterPro" id="IPR016135">
    <property type="entry name" value="UBQ-conjugating_enzyme/RWD"/>
</dbReference>
<feature type="domain" description="UBC core" evidence="1">
    <location>
        <begin position="66"/>
        <end position="214"/>
    </location>
</feature>
<evidence type="ECO:0000259" key="1">
    <source>
        <dbReference type="PROSITE" id="PS50127"/>
    </source>
</evidence>